<dbReference type="PRINTS" id="PR00081">
    <property type="entry name" value="GDHRDH"/>
</dbReference>
<protein>
    <submittedName>
        <fullName evidence="2">SDR family NAD(P)-dependent oxidoreductase</fullName>
    </submittedName>
</protein>
<proteinExistence type="inferred from homology"/>
<evidence type="ECO:0000313" key="2">
    <source>
        <dbReference type="EMBL" id="MDE1476918.1"/>
    </source>
</evidence>
<organism evidence="2 3">
    <name type="scientific">Xenorhabdus bovienii</name>
    <name type="common">Xenorhabdus nematophila subsp. bovienii</name>
    <dbReference type="NCBI Taxonomy" id="40576"/>
    <lineage>
        <taxon>Bacteria</taxon>
        <taxon>Pseudomonadati</taxon>
        <taxon>Pseudomonadota</taxon>
        <taxon>Gammaproteobacteria</taxon>
        <taxon>Enterobacterales</taxon>
        <taxon>Morganellaceae</taxon>
        <taxon>Xenorhabdus</taxon>
    </lineage>
</organism>
<dbReference type="SUPFAM" id="SSF51735">
    <property type="entry name" value="NAD(P)-binding Rossmann-fold domains"/>
    <property type="match status" value="1"/>
</dbReference>
<comment type="similarity">
    <text evidence="1">Belongs to the short-chain dehydrogenases/reductases (SDR) family.</text>
</comment>
<dbReference type="AlphaFoldDB" id="A0AAJ1MXD0"/>
<comment type="caution">
    <text evidence="2">The sequence shown here is derived from an EMBL/GenBank/DDBJ whole genome shotgun (WGS) entry which is preliminary data.</text>
</comment>
<dbReference type="PANTHER" id="PTHR43313">
    <property type="entry name" value="SHORT-CHAIN DEHYDROGENASE/REDUCTASE FAMILY 9C"/>
    <property type="match status" value="1"/>
</dbReference>
<gene>
    <name evidence="2" type="ORF">KKJ01_01340</name>
</gene>
<dbReference type="RefSeq" id="WP_274711398.1">
    <property type="nucleotide sequence ID" value="NZ_JAILSO010000003.1"/>
</dbReference>
<reference evidence="2" key="1">
    <citation type="submission" date="2021-08" db="EMBL/GenBank/DDBJ databases">
        <authorList>
            <person name="Papudeshi B."/>
            <person name="Bashey-Visser F."/>
        </authorList>
    </citation>
    <scope>NUCLEOTIDE SEQUENCE</scope>
    <source>
        <strain evidence="2">MC_266_E_2016</strain>
    </source>
</reference>
<dbReference type="GO" id="GO:0008202">
    <property type="term" value="P:steroid metabolic process"/>
    <property type="evidence" value="ECO:0007669"/>
    <property type="project" value="TreeGrafter"/>
</dbReference>
<dbReference type="PRINTS" id="PR00080">
    <property type="entry name" value="SDRFAMILY"/>
</dbReference>
<evidence type="ECO:0000256" key="1">
    <source>
        <dbReference type="RuleBase" id="RU000363"/>
    </source>
</evidence>
<dbReference type="InterPro" id="IPR036291">
    <property type="entry name" value="NAD(P)-bd_dom_sf"/>
</dbReference>
<dbReference type="Gene3D" id="3.40.50.720">
    <property type="entry name" value="NAD(P)-binding Rossmann-like Domain"/>
    <property type="match status" value="1"/>
</dbReference>
<dbReference type="PANTHER" id="PTHR43313:SF1">
    <property type="entry name" value="3BETA-HYDROXYSTEROID DEHYDROGENASE DHS-16"/>
    <property type="match status" value="1"/>
</dbReference>
<dbReference type="Pfam" id="PF00106">
    <property type="entry name" value="adh_short"/>
    <property type="match status" value="1"/>
</dbReference>
<evidence type="ECO:0000313" key="3">
    <source>
        <dbReference type="Proteomes" id="UP001222434"/>
    </source>
</evidence>
<dbReference type="EMBL" id="JAILSO010000003">
    <property type="protein sequence ID" value="MDE1476918.1"/>
    <property type="molecule type" value="Genomic_DNA"/>
</dbReference>
<sequence>MSNKSILVTGGSSGLGHAAARKLANSGFYVFATVREIHGIFDKMQNIEELKIDVTNDQSVKEAFHQIESRQEDYPLWGLVNNAGICIPSPLELLEPAEFRRQLDTNVVGQLLVTQAALPLIRSNKGRIINVTSGLGSIAVPYLGAYSIAQFAKMAFTDALRRELKHSGVSVSVVQPGAIYTPIWEKILAAGQDILNQSVSEKRKIYAKSFLEFLKVSEEGARLTMTTENDFAEVVLNALNADIPATHYYVGDDAKDFIDKSHTLTAAEIDSLFDAHSPTSREFEDYLA</sequence>
<dbReference type="Proteomes" id="UP001222434">
    <property type="component" value="Unassembled WGS sequence"/>
</dbReference>
<dbReference type="InterPro" id="IPR002347">
    <property type="entry name" value="SDR_fam"/>
</dbReference>
<name>A0AAJ1MXD0_XENBV</name>
<dbReference type="GO" id="GO:0016491">
    <property type="term" value="F:oxidoreductase activity"/>
    <property type="evidence" value="ECO:0007669"/>
    <property type="project" value="TreeGrafter"/>
</dbReference>
<reference evidence="2" key="2">
    <citation type="journal article" date="2022" name="J. Evol. Biol.">
        <title>Pre- and post-association barriers to host switching in sympatric mutualists.</title>
        <authorList>
            <person name="Dinges Z.M."/>
            <person name="Phillips R.K."/>
            <person name="Lively C.M."/>
            <person name="Bashey F."/>
        </authorList>
    </citation>
    <scope>NUCLEOTIDE SEQUENCE</scope>
    <source>
        <strain evidence="2">MC_266_E_2016</strain>
    </source>
</reference>
<accession>A0AAJ1MXD0</accession>